<evidence type="ECO:0000256" key="1">
    <source>
        <dbReference type="SAM" id="Phobius"/>
    </source>
</evidence>
<evidence type="ECO:0000313" key="2">
    <source>
        <dbReference type="EMBL" id="MXR69259.1"/>
    </source>
</evidence>
<feature type="transmembrane region" description="Helical" evidence="1">
    <location>
        <begin position="50"/>
        <end position="70"/>
    </location>
</feature>
<keyword evidence="1" id="KW-1133">Transmembrane helix</keyword>
<reference evidence="2 3" key="1">
    <citation type="submission" date="2019-12" db="EMBL/GenBank/DDBJ databases">
        <title>Shewanella insulae sp. nov., isolated from a tidal flat.</title>
        <authorList>
            <person name="Yoon J.-H."/>
        </authorList>
    </citation>
    <scope>NUCLEOTIDE SEQUENCE [LARGE SCALE GENOMIC DNA]</scope>
    <source>
        <strain evidence="2 3">JBTF-M18</strain>
    </source>
</reference>
<dbReference type="AlphaFoldDB" id="A0A6L7HY62"/>
<dbReference type="EMBL" id="WRPA01000009">
    <property type="protein sequence ID" value="MXR69259.1"/>
    <property type="molecule type" value="Genomic_DNA"/>
</dbReference>
<organism evidence="2 3">
    <name type="scientific">Shewanella insulae</name>
    <dbReference type="NCBI Taxonomy" id="2681496"/>
    <lineage>
        <taxon>Bacteria</taxon>
        <taxon>Pseudomonadati</taxon>
        <taxon>Pseudomonadota</taxon>
        <taxon>Gammaproteobacteria</taxon>
        <taxon>Alteromonadales</taxon>
        <taxon>Shewanellaceae</taxon>
        <taxon>Shewanella</taxon>
    </lineage>
</organism>
<feature type="transmembrane region" description="Helical" evidence="1">
    <location>
        <begin position="6"/>
        <end position="29"/>
    </location>
</feature>
<keyword evidence="1" id="KW-0472">Membrane</keyword>
<feature type="transmembrane region" description="Helical" evidence="1">
    <location>
        <begin position="123"/>
        <end position="150"/>
    </location>
</feature>
<keyword evidence="1" id="KW-0812">Transmembrane</keyword>
<feature type="transmembrane region" description="Helical" evidence="1">
    <location>
        <begin position="82"/>
        <end position="102"/>
    </location>
</feature>
<proteinExistence type="predicted"/>
<sequence>MYGILLTLHILAATIWTGGHIVLSVVVLPRVLKEKSPQRLLEFESVYEKIGMPALVIQIITGLMLAYRLLPDVSLWFDMSVPLAHGIAAKLTLLGLTFLLALDARFRVIPKLSPSNLTDMALHIIPVTLFSIMFVLVGVSFKLGGLAYLVS</sequence>
<name>A0A6L7HY62_9GAMM</name>
<protein>
    <submittedName>
        <fullName evidence="2">Copper resistance protein CopD</fullName>
    </submittedName>
</protein>
<comment type="caution">
    <text evidence="2">The sequence shown here is derived from an EMBL/GenBank/DDBJ whole genome shotgun (WGS) entry which is preliminary data.</text>
</comment>
<keyword evidence="3" id="KW-1185">Reference proteome</keyword>
<gene>
    <name evidence="2" type="ORF">GNT65_11305</name>
</gene>
<dbReference type="RefSeq" id="WP_160796256.1">
    <property type="nucleotide sequence ID" value="NZ_WRPA01000009.1"/>
</dbReference>
<evidence type="ECO:0000313" key="3">
    <source>
        <dbReference type="Proteomes" id="UP000474778"/>
    </source>
</evidence>
<dbReference type="Proteomes" id="UP000474778">
    <property type="component" value="Unassembled WGS sequence"/>
</dbReference>
<accession>A0A6L7HY62</accession>